<proteinExistence type="inferred from homology"/>
<dbReference type="GO" id="GO:0004165">
    <property type="term" value="F:delta(3)-delta(2)-enoyl-CoA isomerase activity"/>
    <property type="evidence" value="ECO:0007669"/>
    <property type="project" value="TreeGrafter"/>
</dbReference>
<dbReference type="PROSITE" id="PS00166">
    <property type="entry name" value="ENOYL_COA_HYDRATASE"/>
    <property type="match status" value="1"/>
</dbReference>
<dbReference type="SUPFAM" id="SSF52096">
    <property type="entry name" value="ClpP/crotonase"/>
    <property type="match status" value="1"/>
</dbReference>
<dbReference type="InterPro" id="IPR029045">
    <property type="entry name" value="ClpP/crotonase-like_dom_sf"/>
</dbReference>
<dbReference type="OrthoDB" id="1696280at2759"/>
<dbReference type="EMBL" id="KV429038">
    <property type="protein sequence ID" value="KZT73101.1"/>
    <property type="molecule type" value="Genomic_DNA"/>
</dbReference>
<keyword evidence="4" id="KW-1185">Reference proteome</keyword>
<dbReference type="InterPro" id="IPR001753">
    <property type="entry name" value="Enoyl-CoA_hydra/iso"/>
</dbReference>
<dbReference type="Pfam" id="PF00378">
    <property type="entry name" value="ECH_1"/>
    <property type="match status" value="1"/>
</dbReference>
<evidence type="ECO:0000256" key="1">
    <source>
        <dbReference type="ARBA" id="ARBA00005254"/>
    </source>
</evidence>
<organism evidence="3 4">
    <name type="scientific">Daedalea quercina L-15889</name>
    <dbReference type="NCBI Taxonomy" id="1314783"/>
    <lineage>
        <taxon>Eukaryota</taxon>
        <taxon>Fungi</taxon>
        <taxon>Dikarya</taxon>
        <taxon>Basidiomycota</taxon>
        <taxon>Agaricomycotina</taxon>
        <taxon>Agaricomycetes</taxon>
        <taxon>Polyporales</taxon>
        <taxon>Fomitopsis</taxon>
    </lineage>
</organism>
<dbReference type="STRING" id="1314783.A0A165T977"/>
<dbReference type="PANTHER" id="PTHR11941">
    <property type="entry name" value="ENOYL-COA HYDRATASE-RELATED"/>
    <property type="match status" value="1"/>
</dbReference>
<evidence type="ECO:0000313" key="3">
    <source>
        <dbReference type="EMBL" id="KZT73101.1"/>
    </source>
</evidence>
<evidence type="ECO:0000256" key="2">
    <source>
        <dbReference type="RuleBase" id="RU003707"/>
    </source>
</evidence>
<dbReference type="Gene3D" id="3.90.226.10">
    <property type="entry name" value="2-enoyl-CoA Hydratase, Chain A, domain 1"/>
    <property type="match status" value="1"/>
</dbReference>
<dbReference type="InterPro" id="IPR018376">
    <property type="entry name" value="Enoyl-CoA_hyd/isom_CS"/>
</dbReference>
<reference evidence="3 4" key="1">
    <citation type="journal article" date="2016" name="Mol. Biol. Evol.">
        <title>Comparative Genomics of Early-Diverging Mushroom-Forming Fungi Provides Insights into the Origins of Lignocellulose Decay Capabilities.</title>
        <authorList>
            <person name="Nagy L.G."/>
            <person name="Riley R."/>
            <person name="Tritt A."/>
            <person name="Adam C."/>
            <person name="Daum C."/>
            <person name="Floudas D."/>
            <person name="Sun H."/>
            <person name="Yadav J.S."/>
            <person name="Pangilinan J."/>
            <person name="Larsson K.H."/>
            <person name="Matsuura K."/>
            <person name="Barry K."/>
            <person name="Labutti K."/>
            <person name="Kuo R."/>
            <person name="Ohm R.A."/>
            <person name="Bhattacharya S.S."/>
            <person name="Shirouzu T."/>
            <person name="Yoshinaga Y."/>
            <person name="Martin F.M."/>
            <person name="Grigoriev I.V."/>
            <person name="Hibbett D.S."/>
        </authorList>
    </citation>
    <scope>NUCLEOTIDE SEQUENCE [LARGE SCALE GENOMIC DNA]</scope>
    <source>
        <strain evidence="3 4">L-15889</strain>
    </source>
</reference>
<sequence>MSYPVSLPSNNPIITLTHPTPIVWVLELHNGQDSRINATLIDKALQPALNIVERDWRERWRTARNTKDKEGGRGTLVIVGKRGQNKFFSNGLELDKIMSDPHSARIFTPLIQNPFLRRLLTFPIPTVAAINGHCFAAAMIVALCCDYRVMTDGSSRNAWMCMSEIHFGAAYPISFAAIIRAKVPDPRTQRKVALEGHRFTPPEAFEAGLVDYLVKGDTEAVIAKAQAVGESVAHLAVAGAWGVIKRDLYRDALEAAARDDLLQTIDSDDAAAKARL</sequence>
<comment type="similarity">
    <text evidence="1 2">Belongs to the enoyl-CoA hydratase/isomerase family.</text>
</comment>
<dbReference type="GO" id="GO:0005777">
    <property type="term" value="C:peroxisome"/>
    <property type="evidence" value="ECO:0007669"/>
    <property type="project" value="TreeGrafter"/>
</dbReference>
<gene>
    <name evidence="3" type="ORF">DAEQUDRAFT_663081</name>
</gene>
<accession>A0A165T977</accession>
<dbReference type="AlphaFoldDB" id="A0A165T977"/>
<protein>
    <submittedName>
        <fullName evidence="3">ClpP/crotonase</fullName>
    </submittedName>
</protein>
<dbReference type="Proteomes" id="UP000076727">
    <property type="component" value="Unassembled WGS sequence"/>
</dbReference>
<dbReference type="PANTHER" id="PTHR11941:SF75">
    <property type="entry name" value="ENOYL-COA HYDRATASE_ISOMERASE FAMILY PROTEIN"/>
    <property type="match status" value="1"/>
</dbReference>
<evidence type="ECO:0000313" key="4">
    <source>
        <dbReference type="Proteomes" id="UP000076727"/>
    </source>
</evidence>
<name>A0A165T977_9APHY</name>
<dbReference type="CDD" id="cd06558">
    <property type="entry name" value="crotonase-like"/>
    <property type="match status" value="1"/>
</dbReference>
<dbReference type="GO" id="GO:0006635">
    <property type="term" value="P:fatty acid beta-oxidation"/>
    <property type="evidence" value="ECO:0007669"/>
    <property type="project" value="TreeGrafter"/>
</dbReference>